<dbReference type="AlphaFoldDB" id="A0AAQ3NVE7"/>
<dbReference type="EMBL" id="CP144698">
    <property type="protein sequence ID" value="WVZ17261.1"/>
    <property type="molecule type" value="Genomic_DNA"/>
</dbReference>
<reference evidence="1 2" key="1">
    <citation type="journal article" date="2023" name="Life. Sci Alliance">
        <title>Evolutionary insights into 3D genome organization and epigenetic landscape of Vigna mungo.</title>
        <authorList>
            <person name="Junaid A."/>
            <person name="Singh B."/>
            <person name="Bhatia S."/>
        </authorList>
    </citation>
    <scope>NUCLEOTIDE SEQUENCE [LARGE SCALE GENOMIC DNA]</scope>
    <source>
        <strain evidence="1">Urdbean</strain>
    </source>
</reference>
<protein>
    <submittedName>
        <fullName evidence="1">Uncharacterized protein</fullName>
    </submittedName>
</protein>
<sequence length="127" mass="14401">MGEGDSVSFTVPPDNAMKGMFLCVFYVSTPEIVATEGLRSVLIVNYTNCTLQIHMHGKTISFNDIVWQAIRSNLGSGDKVEIFVTFSQRVVVKNTHVYLICGESHYREKVSTKKKNDLHRFMKKIVK</sequence>
<dbReference type="Proteomes" id="UP001374535">
    <property type="component" value="Chromosome 3"/>
</dbReference>
<keyword evidence="2" id="KW-1185">Reference proteome</keyword>
<organism evidence="1 2">
    <name type="scientific">Vigna mungo</name>
    <name type="common">Black gram</name>
    <name type="synonym">Phaseolus mungo</name>
    <dbReference type="NCBI Taxonomy" id="3915"/>
    <lineage>
        <taxon>Eukaryota</taxon>
        <taxon>Viridiplantae</taxon>
        <taxon>Streptophyta</taxon>
        <taxon>Embryophyta</taxon>
        <taxon>Tracheophyta</taxon>
        <taxon>Spermatophyta</taxon>
        <taxon>Magnoliopsida</taxon>
        <taxon>eudicotyledons</taxon>
        <taxon>Gunneridae</taxon>
        <taxon>Pentapetalae</taxon>
        <taxon>rosids</taxon>
        <taxon>fabids</taxon>
        <taxon>Fabales</taxon>
        <taxon>Fabaceae</taxon>
        <taxon>Papilionoideae</taxon>
        <taxon>50 kb inversion clade</taxon>
        <taxon>NPAAA clade</taxon>
        <taxon>indigoferoid/millettioid clade</taxon>
        <taxon>Phaseoleae</taxon>
        <taxon>Vigna</taxon>
    </lineage>
</organism>
<gene>
    <name evidence="1" type="ORF">V8G54_010243</name>
</gene>
<proteinExistence type="predicted"/>
<accession>A0AAQ3NVE7</accession>
<evidence type="ECO:0000313" key="2">
    <source>
        <dbReference type="Proteomes" id="UP001374535"/>
    </source>
</evidence>
<name>A0AAQ3NVE7_VIGMU</name>
<evidence type="ECO:0000313" key="1">
    <source>
        <dbReference type="EMBL" id="WVZ17261.1"/>
    </source>
</evidence>